<dbReference type="Proteomes" id="UP000007014">
    <property type="component" value="Chromosome 19"/>
</dbReference>
<reference evidence="4 5" key="2">
    <citation type="journal article" date="2007" name="BMC Biol.">
        <title>A 100%-complete sequence reveals unusually simple genomic features in the hot-spring red alga Cyanidioschyzon merolae.</title>
        <authorList>
            <person name="Nozaki H."/>
            <person name="Takano H."/>
            <person name="Misumi O."/>
            <person name="Terasawa K."/>
            <person name="Matsuzaki M."/>
            <person name="Maruyama S."/>
            <person name="Nishida K."/>
            <person name="Yagisawa F."/>
            <person name="Yoshida Y."/>
            <person name="Fujiwara T."/>
            <person name="Takio S."/>
            <person name="Tamura K."/>
            <person name="Chung S.J."/>
            <person name="Nakamura S."/>
            <person name="Kuroiwa H."/>
            <person name="Tanaka K."/>
            <person name="Sato N."/>
            <person name="Kuroiwa T."/>
        </authorList>
    </citation>
    <scope>NUCLEOTIDE SEQUENCE [LARGE SCALE GENOMIC DNA]</scope>
    <source>
        <strain evidence="4 5">10D</strain>
    </source>
</reference>
<feature type="transmembrane region" description="Helical" evidence="2">
    <location>
        <begin position="271"/>
        <end position="294"/>
    </location>
</feature>
<name>M1V7A5_CYAM1</name>
<proteinExistence type="predicted"/>
<feature type="transmembrane region" description="Helical" evidence="2">
    <location>
        <begin position="233"/>
        <end position="251"/>
    </location>
</feature>
<accession>M1V7A5</accession>
<evidence type="ECO:0000256" key="3">
    <source>
        <dbReference type="SAM" id="SignalP"/>
    </source>
</evidence>
<dbReference type="AlphaFoldDB" id="M1V7A5"/>
<evidence type="ECO:0000313" key="4">
    <source>
        <dbReference type="EMBL" id="BAM82900.1"/>
    </source>
</evidence>
<dbReference type="GeneID" id="16997232"/>
<dbReference type="HOGENOM" id="CLU_584454_0_0_1"/>
<keyword evidence="2" id="KW-0812">Transmembrane</keyword>
<sequence length="468" mass="53304">MCERRSSCVRVLPRRLLVLLWCFVYLCDALQPAESEKVDSKALFDQVGTTLVSIERVQRNHLRTEYGSVLQHCKVTLKTLDNFCRRSYVACNQTRTCAEQLEPWKARVHDLSVNLERLTSERIREREAHAVRVRELEAKLSAARQTTVNSIDEQRLMRTSGTAALFGNKWMPTVGNRLHLPAVLLLVSFGYLLCVFVGRASSWLRYQRSCAVVGHFRARNSTRFDAAFRWVRAVDLLCAGLFLMAVFFPGPIARTMMESERSLPLWSSLCYWAQCIACVSGTSLNAFVLFSVFWRARSVGALSAFISLCLVRSIHLVASVSVLYHSSFHWRMPATTGLFNTTVEAAHSYDMMTHRLRIYFLTYGFIFMLMAWDTHQQLTDHAPLRAAVLTVERVRRLSKSRRPRAAPEKALCYRSLVSSPRRGMQPSLESGSSRSFSTLESGDWKTPPLRRVVAEKRTCARTVVSTPD</sequence>
<dbReference type="RefSeq" id="XP_005538936.1">
    <property type="nucleotide sequence ID" value="XM_005538879.1"/>
</dbReference>
<dbReference type="EMBL" id="AP006501">
    <property type="protein sequence ID" value="BAM82900.1"/>
    <property type="molecule type" value="Genomic_DNA"/>
</dbReference>
<feature type="chain" id="PRO_5004017854" evidence="3">
    <location>
        <begin position="30"/>
        <end position="468"/>
    </location>
</feature>
<reference evidence="4 5" key="1">
    <citation type="journal article" date="2004" name="Nature">
        <title>Genome sequence of the ultrasmall unicellular red alga Cyanidioschyzon merolae 10D.</title>
        <authorList>
            <person name="Matsuzaki M."/>
            <person name="Misumi O."/>
            <person name="Shin-i T."/>
            <person name="Maruyama S."/>
            <person name="Takahara M."/>
            <person name="Miyagishima S."/>
            <person name="Mori T."/>
            <person name="Nishida K."/>
            <person name="Yagisawa F."/>
            <person name="Nishida K."/>
            <person name="Yoshida Y."/>
            <person name="Nishimura Y."/>
            <person name="Nakao S."/>
            <person name="Kobayashi T."/>
            <person name="Momoyama Y."/>
            <person name="Higashiyama T."/>
            <person name="Minoda A."/>
            <person name="Sano M."/>
            <person name="Nomoto H."/>
            <person name="Oishi K."/>
            <person name="Hayashi H."/>
            <person name="Ohta F."/>
            <person name="Nishizaka S."/>
            <person name="Haga S."/>
            <person name="Miura S."/>
            <person name="Morishita T."/>
            <person name="Kabeya Y."/>
            <person name="Terasawa K."/>
            <person name="Suzuki Y."/>
            <person name="Ishii Y."/>
            <person name="Asakawa S."/>
            <person name="Takano H."/>
            <person name="Ohta N."/>
            <person name="Kuroiwa H."/>
            <person name="Tanaka K."/>
            <person name="Shimizu N."/>
            <person name="Sugano S."/>
            <person name="Sato N."/>
            <person name="Nozaki H."/>
            <person name="Ogasawara N."/>
            <person name="Kohara Y."/>
            <person name="Kuroiwa T."/>
        </authorList>
    </citation>
    <scope>NUCLEOTIDE SEQUENCE [LARGE SCALE GENOMIC DNA]</scope>
    <source>
        <strain evidence="4 5">10D</strain>
    </source>
</reference>
<feature type="transmembrane region" description="Helical" evidence="2">
    <location>
        <begin position="178"/>
        <end position="198"/>
    </location>
</feature>
<keyword evidence="3" id="KW-0732">Signal</keyword>
<evidence type="ECO:0000313" key="5">
    <source>
        <dbReference type="Proteomes" id="UP000007014"/>
    </source>
</evidence>
<feature type="region of interest" description="Disordered" evidence="1">
    <location>
        <begin position="420"/>
        <end position="443"/>
    </location>
</feature>
<feature type="signal peptide" evidence="3">
    <location>
        <begin position="1"/>
        <end position="29"/>
    </location>
</feature>
<protein>
    <submittedName>
        <fullName evidence="4">Uncharacterized protein</fullName>
    </submittedName>
</protein>
<feature type="transmembrane region" description="Helical" evidence="2">
    <location>
        <begin position="301"/>
        <end position="324"/>
    </location>
</feature>
<evidence type="ECO:0000256" key="2">
    <source>
        <dbReference type="SAM" id="Phobius"/>
    </source>
</evidence>
<keyword evidence="2" id="KW-1133">Transmembrane helix</keyword>
<feature type="compositionally biased region" description="Polar residues" evidence="1">
    <location>
        <begin position="427"/>
        <end position="440"/>
    </location>
</feature>
<feature type="transmembrane region" description="Helical" evidence="2">
    <location>
        <begin position="356"/>
        <end position="372"/>
    </location>
</feature>
<dbReference type="Gramene" id="CMS312CT">
    <property type="protein sequence ID" value="CMS312CT"/>
    <property type="gene ID" value="CMS312C"/>
</dbReference>
<gene>
    <name evidence="4" type="ORF">CYME_CMS312C</name>
</gene>
<evidence type="ECO:0000256" key="1">
    <source>
        <dbReference type="SAM" id="MobiDB-lite"/>
    </source>
</evidence>
<dbReference type="KEGG" id="cme:CYME_CMS312C"/>
<keyword evidence="5" id="KW-1185">Reference proteome</keyword>
<organism evidence="4 5">
    <name type="scientific">Cyanidioschyzon merolae (strain NIES-3377 / 10D)</name>
    <name type="common">Unicellular red alga</name>
    <dbReference type="NCBI Taxonomy" id="280699"/>
    <lineage>
        <taxon>Eukaryota</taxon>
        <taxon>Rhodophyta</taxon>
        <taxon>Bangiophyceae</taxon>
        <taxon>Cyanidiales</taxon>
        <taxon>Cyanidiaceae</taxon>
        <taxon>Cyanidioschyzon</taxon>
    </lineage>
</organism>
<keyword evidence="2" id="KW-0472">Membrane</keyword>